<evidence type="ECO:0000313" key="4">
    <source>
        <dbReference type="Proteomes" id="UP000823617"/>
    </source>
</evidence>
<name>A0A9D9HJI3_9BACT</name>
<dbReference type="PANTHER" id="PTHR43794:SF11">
    <property type="entry name" value="AMIDOHYDROLASE-RELATED DOMAIN-CONTAINING PROTEIN"/>
    <property type="match status" value="1"/>
</dbReference>
<evidence type="ECO:0000313" key="3">
    <source>
        <dbReference type="EMBL" id="MBO8454991.1"/>
    </source>
</evidence>
<protein>
    <submittedName>
        <fullName evidence="3">Amidohydrolase family protein</fullName>
    </submittedName>
</protein>
<comment type="caution">
    <text evidence="3">The sequence shown here is derived from an EMBL/GenBank/DDBJ whole genome shotgun (WGS) entry which is preliminary data.</text>
</comment>
<evidence type="ECO:0000259" key="2">
    <source>
        <dbReference type="Pfam" id="PF01979"/>
    </source>
</evidence>
<keyword evidence="1" id="KW-0378">Hydrolase</keyword>
<dbReference type="InterPro" id="IPR050287">
    <property type="entry name" value="MTA/SAH_deaminase"/>
</dbReference>
<dbReference type="EMBL" id="JADIMK010000008">
    <property type="protein sequence ID" value="MBO8454991.1"/>
    <property type="molecule type" value="Genomic_DNA"/>
</dbReference>
<gene>
    <name evidence="3" type="ORF">IAC08_01125</name>
</gene>
<dbReference type="SUPFAM" id="SSF51556">
    <property type="entry name" value="Metallo-dependent hydrolases"/>
    <property type="match status" value="1"/>
</dbReference>
<reference evidence="3" key="2">
    <citation type="journal article" date="2021" name="PeerJ">
        <title>Extensive microbial diversity within the chicken gut microbiome revealed by metagenomics and culture.</title>
        <authorList>
            <person name="Gilroy R."/>
            <person name="Ravi A."/>
            <person name="Getino M."/>
            <person name="Pursley I."/>
            <person name="Horton D.L."/>
            <person name="Alikhan N.F."/>
            <person name="Baker D."/>
            <person name="Gharbi K."/>
            <person name="Hall N."/>
            <person name="Watson M."/>
            <person name="Adriaenssens E.M."/>
            <person name="Foster-Nyarko E."/>
            <person name="Jarju S."/>
            <person name="Secka A."/>
            <person name="Antonio M."/>
            <person name="Oren A."/>
            <person name="Chaudhuri R.R."/>
            <person name="La Ragione R."/>
            <person name="Hildebrand F."/>
            <person name="Pallen M.J."/>
        </authorList>
    </citation>
    <scope>NUCLEOTIDE SEQUENCE</scope>
    <source>
        <strain evidence="3">B1-3475</strain>
    </source>
</reference>
<dbReference type="GO" id="GO:0016787">
    <property type="term" value="F:hydrolase activity"/>
    <property type="evidence" value="ECO:0007669"/>
    <property type="project" value="UniProtKB-KW"/>
</dbReference>
<dbReference type="PANTHER" id="PTHR43794">
    <property type="entry name" value="AMINOHYDROLASE SSNA-RELATED"/>
    <property type="match status" value="1"/>
</dbReference>
<dbReference type="Pfam" id="PF01979">
    <property type="entry name" value="Amidohydro_1"/>
    <property type="match status" value="1"/>
</dbReference>
<dbReference type="Gene3D" id="3.20.20.140">
    <property type="entry name" value="Metal-dependent hydrolases"/>
    <property type="match status" value="1"/>
</dbReference>
<reference evidence="3" key="1">
    <citation type="submission" date="2020-10" db="EMBL/GenBank/DDBJ databases">
        <authorList>
            <person name="Gilroy R."/>
        </authorList>
    </citation>
    <scope>NUCLEOTIDE SEQUENCE</scope>
    <source>
        <strain evidence="3">B1-3475</strain>
    </source>
</reference>
<evidence type="ECO:0000256" key="1">
    <source>
        <dbReference type="ARBA" id="ARBA00022801"/>
    </source>
</evidence>
<dbReference type="InterPro" id="IPR032466">
    <property type="entry name" value="Metal_Hydrolase"/>
</dbReference>
<accession>A0A9D9HJI3</accession>
<feature type="domain" description="Amidohydrolase-related" evidence="2">
    <location>
        <begin position="51"/>
        <end position="376"/>
    </location>
</feature>
<organism evidence="3 4">
    <name type="scientific">Candidatus Cryptobacteroides intestinigallinarum</name>
    <dbReference type="NCBI Taxonomy" id="2840767"/>
    <lineage>
        <taxon>Bacteria</taxon>
        <taxon>Pseudomonadati</taxon>
        <taxon>Bacteroidota</taxon>
        <taxon>Bacteroidia</taxon>
        <taxon>Bacteroidales</taxon>
        <taxon>Candidatus Cryptobacteroides</taxon>
    </lineage>
</organism>
<dbReference type="AlphaFoldDB" id="A0A9D9HJI3"/>
<dbReference type="InterPro" id="IPR006680">
    <property type="entry name" value="Amidohydro-rel"/>
</dbReference>
<sequence>MKRAAASYIYTSVTPEPLRNGFVEYEDDGTVIRTGICDDPEAEQVFYEGAIVPGFVNSHCHVELSHLQGKFRKGTGMAGFIDQINELRDSASREDKIKCLSRWMDTMWTQGVSAMADISNCSDSFAVKAESPMYTRTFLEVFGTEPKDCADVMASVMELKKEADEAGIDAAPTPHACYTMSPELLSAASAEALRAGYLSYHSQESQEEEDMIMYGKGAMYDNRKRAGMSTPPVTGKPSLIYFLDRLEAVHRPPFNEHVLLVHNVCLTQEAIDAALPVLKNVWWALCPLSNIFIHNALPPVRLMRRNGLKLTVGTDSLSSNDTLDMVKELYCLQEAFPEVPLGEMIIWSGRNGAEFLSKEDILGTIAPGKRPGLVMIGSLSPEGRLTSESTSTRLV</sequence>
<proteinExistence type="predicted"/>
<dbReference type="Proteomes" id="UP000823617">
    <property type="component" value="Unassembled WGS sequence"/>
</dbReference>